<dbReference type="InterPro" id="IPR029056">
    <property type="entry name" value="Ribokinase-like"/>
</dbReference>
<dbReference type="PANTHER" id="PTHR42774">
    <property type="entry name" value="PHOSPHOTRANSFERASE SYSTEM TRANSPORT PROTEIN"/>
    <property type="match status" value="1"/>
</dbReference>
<reference evidence="4 5" key="1">
    <citation type="journal article" date="2016" name="Genome Announc.">
        <title>First Complete Genome Sequence of a Subdivision 6 Acidobacterium Strain.</title>
        <authorList>
            <person name="Huang S."/>
            <person name="Vieira S."/>
            <person name="Bunk B."/>
            <person name="Riedel T."/>
            <person name="Sproer C."/>
            <person name="Overmann J."/>
        </authorList>
    </citation>
    <scope>NUCLEOTIDE SEQUENCE [LARGE SCALE GENOMIC DNA]</scope>
    <source>
        <strain evidence="5">DSM 100886 HEG_-6_39</strain>
    </source>
</reference>
<evidence type="ECO:0000256" key="2">
    <source>
        <dbReference type="ARBA" id="ARBA00022777"/>
    </source>
</evidence>
<proteinExistence type="predicted"/>
<keyword evidence="1 4" id="KW-0808">Transferase</keyword>
<dbReference type="AlphaFoldDB" id="A0A143PXI5"/>
<dbReference type="Pfam" id="PF00294">
    <property type="entry name" value="PfkB"/>
    <property type="match status" value="1"/>
</dbReference>
<dbReference type="PANTHER" id="PTHR42774:SF3">
    <property type="entry name" value="KETOHEXOKINASE"/>
    <property type="match status" value="1"/>
</dbReference>
<dbReference type="OrthoDB" id="9813569at2"/>
<organism evidence="4 5">
    <name type="scientific">Luteitalea pratensis</name>
    <dbReference type="NCBI Taxonomy" id="1855912"/>
    <lineage>
        <taxon>Bacteria</taxon>
        <taxon>Pseudomonadati</taxon>
        <taxon>Acidobacteriota</taxon>
        <taxon>Vicinamibacteria</taxon>
        <taxon>Vicinamibacterales</taxon>
        <taxon>Vicinamibacteraceae</taxon>
        <taxon>Luteitalea</taxon>
    </lineage>
</organism>
<keyword evidence="5" id="KW-1185">Reference proteome</keyword>
<accession>A0A143PXI5</accession>
<protein>
    <submittedName>
        <fullName evidence="4">5-dehydro-2-deoxygluconokinase</fullName>
        <ecNumber evidence="4">2.7.1.92</ecNumber>
    </submittedName>
</protein>
<dbReference type="GO" id="GO:0047590">
    <property type="term" value="F:5-dehydro-2-deoxygluconokinase activity"/>
    <property type="evidence" value="ECO:0007669"/>
    <property type="project" value="UniProtKB-EC"/>
</dbReference>
<dbReference type="InterPro" id="IPR052562">
    <property type="entry name" value="Ketohexokinase-related"/>
</dbReference>
<evidence type="ECO:0000259" key="3">
    <source>
        <dbReference type="Pfam" id="PF00294"/>
    </source>
</evidence>
<dbReference type="EMBL" id="CP015136">
    <property type="protein sequence ID" value="AMY12770.1"/>
    <property type="molecule type" value="Genomic_DNA"/>
</dbReference>
<dbReference type="STRING" id="1855912.LuPra_06052"/>
<dbReference type="EC" id="2.7.1.92" evidence="4"/>
<keyword evidence="2 4" id="KW-0418">Kinase</keyword>
<dbReference type="InterPro" id="IPR002173">
    <property type="entry name" value="Carboh/pur_kinase_PfkB_CS"/>
</dbReference>
<evidence type="ECO:0000256" key="1">
    <source>
        <dbReference type="ARBA" id="ARBA00022679"/>
    </source>
</evidence>
<evidence type="ECO:0000313" key="4">
    <source>
        <dbReference type="EMBL" id="AMY12770.1"/>
    </source>
</evidence>
<dbReference type="Gene3D" id="3.40.1190.20">
    <property type="match status" value="1"/>
</dbReference>
<gene>
    <name evidence="4" type="primary">iolC</name>
    <name evidence="4" type="ORF">LuPra_06052</name>
</gene>
<dbReference type="Proteomes" id="UP000076079">
    <property type="component" value="Chromosome"/>
</dbReference>
<reference evidence="5" key="2">
    <citation type="submission" date="2016-04" db="EMBL/GenBank/DDBJ databases">
        <title>First Complete Genome Sequence of a Subdivision 6 Acidobacterium.</title>
        <authorList>
            <person name="Huang S."/>
            <person name="Vieira S."/>
            <person name="Bunk B."/>
            <person name="Riedel T."/>
            <person name="Sproeer C."/>
            <person name="Overmann J."/>
        </authorList>
    </citation>
    <scope>NUCLEOTIDE SEQUENCE [LARGE SCALE GENOMIC DNA]</scope>
    <source>
        <strain evidence="5">DSM 100886 HEG_-6_39</strain>
    </source>
</reference>
<evidence type="ECO:0000313" key="5">
    <source>
        <dbReference type="Proteomes" id="UP000076079"/>
    </source>
</evidence>
<name>A0A143PXI5_LUTPR</name>
<dbReference type="RefSeq" id="WP_157899861.1">
    <property type="nucleotide sequence ID" value="NZ_CP015136.1"/>
</dbReference>
<feature type="domain" description="Carbohydrate kinase PfkB" evidence="3">
    <location>
        <begin position="37"/>
        <end position="294"/>
    </location>
</feature>
<sequence>MPTPDVLWDVVGLGANAVDFVYRLPAVPQATGNFSKMRISRETISCGGQMTTALVACARFGLRAKYIGATGTDDNGRRIRRELAHHSVDCTDAIIKDARNQYAVIMVDEVTGERIVLWDRDEKLHLRPHEIPARAIVSARLLHVDDVDQEAAIVAGEIAKTAGLVVTSDIDRLTPRTVDLVRAVTVPIFAEHVPTGLTGTKDLASALRQLREMHPGLLCATIGAEGAIALDGDRLVHSPGFKVQAVDTTGAGDVFRAGFIYGTLQGWSTDQVLRFANAAAGLSCTRPGAIGGVPALEEIEALLEAAPA</sequence>
<dbReference type="SUPFAM" id="SSF53613">
    <property type="entry name" value="Ribokinase-like"/>
    <property type="match status" value="1"/>
</dbReference>
<dbReference type="PROSITE" id="PS00584">
    <property type="entry name" value="PFKB_KINASES_2"/>
    <property type="match status" value="1"/>
</dbReference>
<dbReference type="InterPro" id="IPR011611">
    <property type="entry name" value="PfkB_dom"/>
</dbReference>
<dbReference type="KEGG" id="abac:LuPra_06052"/>